<dbReference type="GO" id="GO:0008094">
    <property type="term" value="F:ATP-dependent activity, acting on DNA"/>
    <property type="evidence" value="ECO:0007669"/>
    <property type="project" value="InterPro"/>
</dbReference>
<evidence type="ECO:0000313" key="5">
    <source>
        <dbReference type="EMBL" id="KAF9496138.1"/>
    </source>
</evidence>
<proteinExistence type="predicted"/>
<dbReference type="Proteomes" id="UP000807025">
    <property type="component" value="Unassembled WGS sequence"/>
</dbReference>
<protein>
    <submittedName>
        <fullName evidence="5">Rad51-domain-containing protein</fullName>
    </submittedName>
</protein>
<gene>
    <name evidence="5" type="ORF">BDN71DRAFT_784357</name>
</gene>
<evidence type="ECO:0000256" key="3">
    <source>
        <dbReference type="SAM" id="MobiDB-lite"/>
    </source>
</evidence>
<keyword evidence="2" id="KW-0067">ATP-binding</keyword>
<organism evidence="5 6">
    <name type="scientific">Pleurotus eryngii</name>
    <name type="common">Boletus of the steppes</name>
    <dbReference type="NCBI Taxonomy" id="5323"/>
    <lineage>
        <taxon>Eukaryota</taxon>
        <taxon>Fungi</taxon>
        <taxon>Dikarya</taxon>
        <taxon>Basidiomycota</taxon>
        <taxon>Agaricomycotina</taxon>
        <taxon>Agaricomycetes</taxon>
        <taxon>Agaricomycetidae</taxon>
        <taxon>Agaricales</taxon>
        <taxon>Pleurotineae</taxon>
        <taxon>Pleurotaceae</taxon>
        <taxon>Pleurotus</taxon>
    </lineage>
</organism>
<dbReference type="PROSITE" id="PS50163">
    <property type="entry name" value="RECA_3"/>
    <property type="match status" value="1"/>
</dbReference>
<name>A0A9P5ZZW0_PLEER</name>
<dbReference type="AlphaFoldDB" id="A0A9P5ZZW0"/>
<dbReference type="GO" id="GO:0005524">
    <property type="term" value="F:ATP binding"/>
    <property type="evidence" value="ECO:0007669"/>
    <property type="project" value="UniProtKB-KW"/>
</dbReference>
<dbReference type="InterPro" id="IPR020587">
    <property type="entry name" value="RecA_monomer-monomer_interface"/>
</dbReference>
<dbReference type="GO" id="GO:0003677">
    <property type="term" value="F:DNA binding"/>
    <property type="evidence" value="ECO:0007669"/>
    <property type="project" value="InterPro"/>
</dbReference>
<keyword evidence="1" id="KW-0547">Nucleotide-binding</keyword>
<feature type="domain" description="RecA family profile 2" evidence="4">
    <location>
        <begin position="9"/>
        <end position="64"/>
    </location>
</feature>
<accession>A0A9P5ZZW0</accession>
<dbReference type="OrthoDB" id="10251254at2759"/>
<evidence type="ECO:0000259" key="4">
    <source>
        <dbReference type="PROSITE" id="PS50163"/>
    </source>
</evidence>
<dbReference type="InterPro" id="IPR013632">
    <property type="entry name" value="Rad51_C"/>
</dbReference>
<evidence type="ECO:0000256" key="1">
    <source>
        <dbReference type="ARBA" id="ARBA00022741"/>
    </source>
</evidence>
<dbReference type="GO" id="GO:0006259">
    <property type="term" value="P:DNA metabolic process"/>
    <property type="evidence" value="ECO:0007669"/>
    <property type="project" value="InterPro"/>
</dbReference>
<dbReference type="EMBL" id="MU154555">
    <property type="protein sequence ID" value="KAF9496138.1"/>
    <property type="molecule type" value="Genomic_DNA"/>
</dbReference>
<comment type="caution">
    <text evidence="5">The sequence shown here is derived from an EMBL/GenBank/DDBJ whole genome shotgun (WGS) entry which is preliminary data.</text>
</comment>
<sequence>MSNPDAAAGPYAGNEKKPIGGNIMAHASTTRLALRAHVCDKCGLLAHIDFSSRKAAAPHEPARYTTRRACPRWRRSLLSFKAASETPRKKPNVLNLGQTPLSFVIRLLAIVES</sequence>
<evidence type="ECO:0000256" key="2">
    <source>
        <dbReference type="ARBA" id="ARBA00022840"/>
    </source>
</evidence>
<reference evidence="5" key="1">
    <citation type="submission" date="2020-11" db="EMBL/GenBank/DDBJ databases">
        <authorList>
            <consortium name="DOE Joint Genome Institute"/>
            <person name="Ahrendt S."/>
            <person name="Riley R."/>
            <person name="Andreopoulos W."/>
            <person name="Labutti K."/>
            <person name="Pangilinan J."/>
            <person name="Ruiz-Duenas F.J."/>
            <person name="Barrasa J.M."/>
            <person name="Sanchez-Garcia M."/>
            <person name="Camarero S."/>
            <person name="Miyauchi S."/>
            <person name="Serrano A."/>
            <person name="Linde D."/>
            <person name="Babiker R."/>
            <person name="Drula E."/>
            <person name="Ayuso-Fernandez I."/>
            <person name="Pacheco R."/>
            <person name="Padilla G."/>
            <person name="Ferreira P."/>
            <person name="Barriuso J."/>
            <person name="Kellner H."/>
            <person name="Castanera R."/>
            <person name="Alfaro M."/>
            <person name="Ramirez L."/>
            <person name="Pisabarro A.G."/>
            <person name="Kuo A."/>
            <person name="Tritt A."/>
            <person name="Lipzen A."/>
            <person name="He G."/>
            <person name="Yan M."/>
            <person name="Ng V."/>
            <person name="Cullen D."/>
            <person name="Martin F."/>
            <person name="Rosso M.-N."/>
            <person name="Henrissat B."/>
            <person name="Hibbett D."/>
            <person name="Martinez A.T."/>
            <person name="Grigoriev I.V."/>
        </authorList>
    </citation>
    <scope>NUCLEOTIDE SEQUENCE</scope>
    <source>
        <strain evidence="5">ATCC 90797</strain>
    </source>
</reference>
<keyword evidence="6" id="KW-1185">Reference proteome</keyword>
<feature type="region of interest" description="Disordered" evidence="3">
    <location>
        <begin position="1"/>
        <end position="20"/>
    </location>
</feature>
<dbReference type="Pfam" id="PF08423">
    <property type="entry name" value="Rad51"/>
    <property type="match status" value="1"/>
</dbReference>
<evidence type="ECO:0000313" key="6">
    <source>
        <dbReference type="Proteomes" id="UP000807025"/>
    </source>
</evidence>